<accession>A0A429ZS19</accession>
<dbReference type="PANTHER" id="PTHR47738">
    <property type="entry name" value="PTS SYSTEM FRUCTOSE-LIKE EIIA COMPONENT-RELATED"/>
    <property type="match status" value="1"/>
</dbReference>
<dbReference type="OrthoDB" id="370976at2"/>
<dbReference type="CDD" id="cd00211">
    <property type="entry name" value="PTS_IIA_fru"/>
    <property type="match status" value="1"/>
</dbReference>
<dbReference type="AlphaFoldDB" id="A0A429ZS19"/>
<comment type="caution">
    <text evidence="2">The sequence shown here is derived from an EMBL/GenBank/DDBJ whole genome shotgun (WGS) entry which is preliminary data.</text>
</comment>
<organism evidence="2 3">
    <name type="scientific">Vagococcus salmoninarum</name>
    <dbReference type="NCBI Taxonomy" id="2739"/>
    <lineage>
        <taxon>Bacteria</taxon>
        <taxon>Bacillati</taxon>
        <taxon>Bacillota</taxon>
        <taxon>Bacilli</taxon>
        <taxon>Lactobacillales</taxon>
        <taxon>Enterococcaceae</taxon>
        <taxon>Vagococcus</taxon>
    </lineage>
</organism>
<dbReference type="PROSITE" id="PS51094">
    <property type="entry name" value="PTS_EIIA_TYPE_2"/>
    <property type="match status" value="1"/>
</dbReference>
<evidence type="ECO:0000259" key="1">
    <source>
        <dbReference type="PROSITE" id="PS51094"/>
    </source>
</evidence>
<dbReference type="InterPro" id="IPR016152">
    <property type="entry name" value="PTrfase/Anion_transptr"/>
</dbReference>
<evidence type="ECO:0000313" key="2">
    <source>
        <dbReference type="EMBL" id="RST96506.1"/>
    </source>
</evidence>
<feature type="domain" description="PTS EIIA type-2" evidence="1">
    <location>
        <begin position="11"/>
        <end position="158"/>
    </location>
</feature>
<dbReference type="PANTHER" id="PTHR47738:SF3">
    <property type="entry name" value="PHOSPHOTRANSFERASE SYSTEM MANNITOL_FRUCTOSE-SPECIFIC IIA DOMAIN CONTAINING PROTEIN"/>
    <property type="match status" value="1"/>
</dbReference>
<gene>
    <name evidence="2" type="ORF">CBF35_06235</name>
</gene>
<dbReference type="SUPFAM" id="SSF55804">
    <property type="entry name" value="Phoshotransferase/anion transport protein"/>
    <property type="match status" value="1"/>
</dbReference>
<dbReference type="Gene3D" id="3.40.930.10">
    <property type="entry name" value="Mannitol-specific EII, Chain A"/>
    <property type="match status" value="1"/>
</dbReference>
<keyword evidence="3" id="KW-1185">Reference proteome</keyword>
<sequence length="173" mass="19742">MSFMELSDFTAMLHLDYLSLEEEFSSQTDLFTTVAERLQAFNLVTDAYLPALLTREKDFPTGLDPAHCHIAIPHLDASFHSKAFLYFCRLKEPLSFTKMGSKTEQLPVKLVFFLGFTNPQSQLRVLQRLMILFQRSDALSTLSTTNSQAEIFNLLYVALAEPSRKDGQRHEIS</sequence>
<dbReference type="Proteomes" id="UP000287239">
    <property type="component" value="Unassembled WGS sequence"/>
</dbReference>
<dbReference type="InterPro" id="IPR002178">
    <property type="entry name" value="PTS_EIIA_type-2_dom"/>
</dbReference>
<dbReference type="Pfam" id="PF00359">
    <property type="entry name" value="PTS_EIIA_2"/>
    <property type="match status" value="1"/>
</dbReference>
<reference evidence="2 3" key="1">
    <citation type="submission" date="2017-05" db="EMBL/GenBank/DDBJ databases">
        <title>Vagococcus spp. assemblies.</title>
        <authorList>
            <person name="Gulvik C.A."/>
        </authorList>
    </citation>
    <scope>NUCLEOTIDE SEQUENCE [LARGE SCALE GENOMIC DNA]</scope>
    <source>
        <strain evidence="2 3">NCFB 2777</strain>
    </source>
</reference>
<evidence type="ECO:0000313" key="3">
    <source>
        <dbReference type="Proteomes" id="UP000287239"/>
    </source>
</evidence>
<dbReference type="InterPro" id="IPR051541">
    <property type="entry name" value="PTS_SugarTrans_NitroReg"/>
</dbReference>
<name>A0A429ZS19_9ENTE</name>
<protein>
    <recommendedName>
        <fullName evidence="1">PTS EIIA type-2 domain-containing protein</fullName>
    </recommendedName>
</protein>
<dbReference type="EMBL" id="NGJU01000007">
    <property type="protein sequence ID" value="RST96506.1"/>
    <property type="molecule type" value="Genomic_DNA"/>
</dbReference>
<proteinExistence type="predicted"/>